<dbReference type="SUPFAM" id="SSF50978">
    <property type="entry name" value="WD40 repeat-like"/>
    <property type="match status" value="1"/>
</dbReference>
<feature type="region of interest" description="Disordered" evidence="2">
    <location>
        <begin position="549"/>
        <end position="614"/>
    </location>
</feature>
<keyword evidence="1" id="KW-0853">WD repeat</keyword>
<dbReference type="RefSeq" id="XP_006825514.1">
    <property type="nucleotide sequence ID" value="XM_006825451.1"/>
</dbReference>
<feature type="region of interest" description="Disordered" evidence="2">
    <location>
        <begin position="72"/>
        <end position="108"/>
    </location>
</feature>
<feature type="compositionally biased region" description="Basic and acidic residues" evidence="2">
    <location>
        <begin position="518"/>
        <end position="535"/>
    </location>
</feature>
<feature type="region of interest" description="Disordered" evidence="2">
    <location>
        <begin position="513"/>
        <end position="535"/>
    </location>
</feature>
<evidence type="ECO:0000313" key="3">
    <source>
        <dbReference type="Proteomes" id="UP000694865"/>
    </source>
</evidence>
<protein>
    <submittedName>
        <fullName evidence="4">Uncharacterized protein LOC102809590</fullName>
    </submittedName>
</protein>
<feature type="region of interest" description="Disordered" evidence="2">
    <location>
        <begin position="445"/>
        <end position="499"/>
    </location>
</feature>
<evidence type="ECO:0000313" key="4">
    <source>
        <dbReference type="RefSeq" id="XP_006825514.1"/>
    </source>
</evidence>
<sequence>MISIEDQKNLSTVLPPPPISPLQHILAVSYLRELNIVYILIRPYEVWLYSTKSDPATRTHVWNLHTMQLMFRQQQKKEEEQEDDSTAPPISRPPSSKKGGLFGHGNSHNHRATATGGMGIEPIVECCSLCSINCPAMYWTEEGFVCADKTMFVLLGMQDGRVLFMDPNVFGMRHFVLQANKDGILDIRYNVADSMLITRCHPRDDVLFQCWRLPSLELLYEVSVATTITDFTIILHELKRVDPLTYSKTSHTSNISDEISDVSSDQGSVMFDETGSVGGKKREHATAVSKVDACHYLEIFVTCSSDGMIKVWDLTKTLQAEIQVDDTLSTVGFLNKKADLLIGFRNHIFFIHHSKVCPSLRQKINQLPEDAFETESDIYEDPAVRYEGAAANPDPIDMQNYLVPFELDFTSDFLEKLTALSTHRLKRRVKGSRVAFQSPDAGLHFEMPIFGRSPGPSPTPTPPSTPSDFSLSERESESEEYDDEKEKDENDVEKESISETVFKPIDVVTQTTPAKTVKTPEAKVPKKEKKEESRFALSKYKVDIKGLMKADAKKASTKSSTKPSSSSQVNDKKDQTGQVDKKVSLTQPSQVTTSTTTLMLQSNAEPMRNGAKPGKVIKSTMKTAFDDFPINKPTVSVSPTANIENAQTGVEIKESEVTNLKETQSDSGIRFVSDSVMNIGSGTAPMYKPATRMAIARKYSSKQMHEDSTGADLNENDEEPELMRLRERPQSKGGLVHTSGTRQLPREGSVKRTSDSISTNLRVRSSFKSDSAIHRQGSQDTNDAIYIPTAPMDEEEKSALCSEDVQKMNIGERLHAGRRPHTAHVTFKDKPEDLEDISRKYRSCPTHQILKAQREKRVQSAMDNRRLLDLRQRERRRALLGHHDCAEFGSSTGAISDKGLVTRSDTSLHTMKRVQSARSFRSIKTSSSVNQQRPKSAFGKFKEQEDLASEKPFRVRMGKQSVKTKVNPSEVFENTGNKKPLLIKRQLSKSIPGKCRRYVLISHTAGLPLYPKPTTLEGHLLPGRFPNDMKRWQEFEEVVKKHNGGPDSTVMFSGVDDFMNSSWK</sequence>
<feature type="compositionally biased region" description="Basic and acidic residues" evidence="2">
    <location>
        <begin position="744"/>
        <end position="754"/>
    </location>
</feature>
<feature type="region of interest" description="Disordered" evidence="2">
    <location>
        <begin position="701"/>
        <end position="720"/>
    </location>
</feature>
<dbReference type="InterPro" id="IPR001680">
    <property type="entry name" value="WD40_rpt"/>
</dbReference>
<organism evidence="3 4">
    <name type="scientific">Saccoglossus kowalevskii</name>
    <name type="common">Acorn worm</name>
    <dbReference type="NCBI Taxonomy" id="10224"/>
    <lineage>
        <taxon>Eukaryota</taxon>
        <taxon>Metazoa</taxon>
        <taxon>Hemichordata</taxon>
        <taxon>Enteropneusta</taxon>
        <taxon>Harrimaniidae</taxon>
        <taxon>Saccoglossus</taxon>
    </lineage>
</organism>
<feature type="repeat" description="WD" evidence="1">
    <location>
        <begin position="281"/>
        <end position="314"/>
    </location>
</feature>
<keyword evidence="3" id="KW-1185">Reference proteome</keyword>
<dbReference type="GeneID" id="102809590"/>
<proteinExistence type="predicted"/>
<dbReference type="PANTHER" id="PTHR45532:SF3">
    <property type="match status" value="1"/>
</dbReference>
<dbReference type="InterPro" id="IPR036322">
    <property type="entry name" value="WD40_repeat_dom_sf"/>
</dbReference>
<dbReference type="InterPro" id="IPR015943">
    <property type="entry name" value="WD40/YVTN_repeat-like_dom_sf"/>
</dbReference>
<evidence type="ECO:0000256" key="2">
    <source>
        <dbReference type="SAM" id="MobiDB-lite"/>
    </source>
</evidence>
<dbReference type="Gene3D" id="2.130.10.10">
    <property type="entry name" value="YVTN repeat-like/Quinoprotein amine dehydrogenase"/>
    <property type="match status" value="1"/>
</dbReference>
<feature type="region of interest" description="Disordered" evidence="2">
    <location>
        <begin position="730"/>
        <end position="756"/>
    </location>
</feature>
<feature type="region of interest" description="Disordered" evidence="2">
    <location>
        <begin position="917"/>
        <end position="938"/>
    </location>
</feature>
<dbReference type="SMART" id="SM00320">
    <property type="entry name" value="WD40"/>
    <property type="match status" value="1"/>
</dbReference>
<feature type="compositionally biased region" description="Low complexity" evidence="2">
    <location>
        <begin position="557"/>
        <end position="567"/>
    </location>
</feature>
<dbReference type="PANTHER" id="PTHR45532">
    <property type="entry name" value="WD REPEAT-CONTAINING PROTEIN 97"/>
    <property type="match status" value="1"/>
</dbReference>
<feature type="compositionally biased region" description="Basic and acidic residues" evidence="2">
    <location>
        <begin position="570"/>
        <end position="583"/>
    </location>
</feature>
<dbReference type="PROSITE" id="PS50082">
    <property type="entry name" value="WD_REPEATS_2"/>
    <property type="match status" value="1"/>
</dbReference>
<feature type="compositionally biased region" description="Acidic residues" evidence="2">
    <location>
        <begin position="476"/>
        <end position="492"/>
    </location>
</feature>
<reference evidence="4" key="1">
    <citation type="submission" date="2025-08" db="UniProtKB">
        <authorList>
            <consortium name="RefSeq"/>
        </authorList>
    </citation>
    <scope>IDENTIFICATION</scope>
    <source>
        <tissue evidence="4">Testes</tissue>
    </source>
</reference>
<evidence type="ECO:0000256" key="1">
    <source>
        <dbReference type="PROSITE-ProRule" id="PRU00221"/>
    </source>
</evidence>
<accession>A0ABM0MZS3</accession>
<feature type="compositionally biased region" description="Low complexity" evidence="2">
    <location>
        <begin position="584"/>
        <end position="602"/>
    </location>
</feature>
<name>A0ABM0MZS3_SACKO</name>
<gene>
    <name evidence="4" type="primary">LOC102809590</name>
</gene>
<feature type="compositionally biased region" description="Pro residues" evidence="2">
    <location>
        <begin position="455"/>
        <end position="465"/>
    </location>
</feature>
<feature type="compositionally biased region" description="Polar residues" evidence="2">
    <location>
        <begin position="917"/>
        <end position="934"/>
    </location>
</feature>
<dbReference type="Proteomes" id="UP000694865">
    <property type="component" value="Unplaced"/>
</dbReference>